<proteinExistence type="predicted"/>
<dbReference type="Gramene" id="QL07p020316:mrna">
    <property type="protein sequence ID" value="QL07p020316:mrna"/>
    <property type="gene ID" value="QL07p020316"/>
</dbReference>
<dbReference type="InterPro" id="IPR052308">
    <property type="entry name" value="PPR_domain-containing"/>
</dbReference>
<dbReference type="InParanoid" id="A0A7N2M3K1"/>
<dbReference type="Proteomes" id="UP000594261">
    <property type="component" value="Chromosome 7"/>
</dbReference>
<evidence type="ECO:0000313" key="2">
    <source>
        <dbReference type="Proteomes" id="UP000594261"/>
    </source>
</evidence>
<dbReference type="PANTHER" id="PTHR47937:SF2">
    <property type="entry name" value="PENTATRICOPEPTIDE (PPR) REPEAT-CONTAINING PROTEIN, PF01535'-RELATED"/>
    <property type="match status" value="1"/>
</dbReference>
<sequence>MESYKSLLDRQFKMVPATCNVLLEVLLKHGKKKVVLALFDSTLDNHTPPTFQAVNSETFNIMVNEYFKPGKFEEVIPTLKKVGTKSNSKAFSNGCCSRCLNTVVDASLRVVASFGNRVFDELIKNGKASDCAPRFCPEPSKYHQGPRKWVGHLDPPKFLLSRPHYPSSGSPQMSWQQHTPSGPSHSLFPPLSFFLSPSVSPSAP</sequence>
<reference evidence="1 2" key="1">
    <citation type="journal article" date="2016" name="G3 (Bethesda)">
        <title>First Draft Assembly and Annotation of the Genome of a California Endemic Oak Quercus lobata Nee (Fagaceae).</title>
        <authorList>
            <person name="Sork V.L."/>
            <person name="Fitz-Gibbon S.T."/>
            <person name="Puiu D."/>
            <person name="Crepeau M."/>
            <person name="Gugger P.F."/>
            <person name="Sherman R."/>
            <person name="Stevens K."/>
            <person name="Langley C.H."/>
            <person name="Pellegrini M."/>
            <person name="Salzberg S.L."/>
        </authorList>
    </citation>
    <scope>NUCLEOTIDE SEQUENCE [LARGE SCALE GENOMIC DNA]</scope>
    <source>
        <strain evidence="1 2">cv. SW786</strain>
    </source>
</reference>
<evidence type="ECO:0000313" key="1">
    <source>
        <dbReference type="EnsemblPlants" id="QL07p020316:mrna"/>
    </source>
</evidence>
<dbReference type="Gene3D" id="1.25.40.10">
    <property type="entry name" value="Tetratricopeptide repeat domain"/>
    <property type="match status" value="1"/>
</dbReference>
<reference evidence="1" key="2">
    <citation type="submission" date="2021-01" db="UniProtKB">
        <authorList>
            <consortium name="EnsemblPlants"/>
        </authorList>
    </citation>
    <scope>IDENTIFICATION</scope>
</reference>
<dbReference type="PANTHER" id="PTHR47937">
    <property type="entry name" value="PLASTID TRANSCRIPTIONALLY ACTIVE CHROMOSOME 2-LIKE PROTEIN"/>
    <property type="match status" value="1"/>
</dbReference>
<dbReference type="EnsemblPlants" id="QL07p020316:mrna">
    <property type="protein sequence ID" value="QL07p020316:mrna"/>
    <property type="gene ID" value="QL07p020316"/>
</dbReference>
<dbReference type="InterPro" id="IPR011990">
    <property type="entry name" value="TPR-like_helical_dom_sf"/>
</dbReference>
<keyword evidence="2" id="KW-1185">Reference proteome</keyword>
<protein>
    <submittedName>
        <fullName evidence="1">Uncharacterized protein</fullName>
    </submittedName>
</protein>
<dbReference type="AlphaFoldDB" id="A0A7N2M3K1"/>
<name>A0A7N2M3K1_QUELO</name>
<organism evidence="1 2">
    <name type="scientific">Quercus lobata</name>
    <name type="common">Valley oak</name>
    <dbReference type="NCBI Taxonomy" id="97700"/>
    <lineage>
        <taxon>Eukaryota</taxon>
        <taxon>Viridiplantae</taxon>
        <taxon>Streptophyta</taxon>
        <taxon>Embryophyta</taxon>
        <taxon>Tracheophyta</taxon>
        <taxon>Spermatophyta</taxon>
        <taxon>Magnoliopsida</taxon>
        <taxon>eudicotyledons</taxon>
        <taxon>Gunneridae</taxon>
        <taxon>Pentapetalae</taxon>
        <taxon>rosids</taxon>
        <taxon>fabids</taxon>
        <taxon>Fagales</taxon>
        <taxon>Fagaceae</taxon>
        <taxon>Quercus</taxon>
    </lineage>
</organism>
<accession>A0A7N2M3K1</accession>
<dbReference type="EMBL" id="LRBV02000007">
    <property type="status" value="NOT_ANNOTATED_CDS"/>
    <property type="molecule type" value="Genomic_DNA"/>
</dbReference>